<organism evidence="2 3">
    <name type="scientific">Polarella glacialis</name>
    <name type="common">Dinoflagellate</name>
    <dbReference type="NCBI Taxonomy" id="89957"/>
    <lineage>
        <taxon>Eukaryota</taxon>
        <taxon>Sar</taxon>
        <taxon>Alveolata</taxon>
        <taxon>Dinophyceae</taxon>
        <taxon>Suessiales</taxon>
        <taxon>Suessiaceae</taxon>
        <taxon>Polarella</taxon>
    </lineage>
</organism>
<evidence type="ECO:0000313" key="2">
    <source>
        <dbReference type="EMBL" id="CAE8588935.1"/>
    </source>
</evidence>
<evidence type="ECO:0000256" key="1">
    <source>
        <dbReference type="SAM" id="Phobius"/>
    </source>
</evidence>
<dbReference type="InterPro" id="IPR011990">
    <property type="entry name" value="TPR-like_helical_dom_sf"/>
</dbReference>
<accession>A0A813DRF7</accession>
<dbReference type="InterPro" id="IPR053137">
    <property type="entry name" value="NLR-like"/>
</dbReference>
<dbReference type="EMBL" id="CAJNNV010003398">
    <property type="protein sequence ID" value="CAE8588935.1"/>
    <property type="molecule type" value="Genomic_DNA"/>
</dbReference>
<dbReference type="PANTHER" id="PTHR46082">
    <property type="entry name" value="ATP/GTP-BINDING PROTEIN-RELATED"/>
    <property type="match status" value="1"/>
</dbReference>
<feature type="transmembrane region" description="Helical" evidence="1">
    <location>
        <begin position="82"/>
        <end position="100"/>
    </location>
</feature>
<reference evidence="2" key="1">
    <citation type="submission" date="2021-02" db="EMBL/GenBank/DDBJ databases">
        <authorList>
            <person name="Dougan E. K."/>
            <person name="Rhodes N."/>
            <person name="Thang M."/>
            <person name="Chan C."/>
        </authorList>
    </citation>
    <scope>NUCLEOTIDE SEQUENCE</scope>
</reference>
<proteinExistence type="predicted"/>
<dbReference type="PANTHER" id="PTHR46082:SF6">
    <property type="entry name" value="AAA+ ATPASE DOMAIN-CONTAINING PROTEIN-RELATED"/>
    <property type="match status" value="1"/>
</dbReference>
<name>A0A813DRF7_POLGL</name>
<dbReference type="SUPFAM" id="SSF48452">
    <property type="entry name" value="TPR-like"/>
    <property type="match status" value="1"/>
</dbReference>
<evidence type="ECO:0008006" key="4">
    <source>
        <dbReference type="Google" id="ProtNLM"/>
    </source>
</evidence>
<dbReference type="OrthoDB" id="1658288at2759"/>
<dbReference type="AlphaFoldDB" id="A0A813DRF7"/>
<dbReference type="Gene3D" id="1.25.40.10">
    <property type="entry name" value="Tetratricopeptide repeat domain"/>
    <property type="match status" value="1"/>
</dbReference>
<gene>
    <name evidence="2" type="ORF">PGLA1383_LOCUS7717</name>
</gene>
<keyword evidence="1" id="KW-1133">Transmembrane helix</keyword>
<evidence type="ECO:0000313" key="3">
    <source>
        <dbReference type="Proteomes" id="UP000654075"/>
    </source>
</evidence>
<comment type="caution">
    <text evidence="2">The sequence shown here is derived from an EMBL/GenBank/DDBJ whole genome shotgun (WGS) entry which is preliminary data.</text>
</comment>
<dbReference type="Pfam" id="PF13374">
    <property type="entry name" value="TPR_10"/>
    <property type="match status" value="1"/>
</dbReference>
<dbReference type="Proteomes" id="UP000654075">
    <property type="component" value="Unassembled WGS sequence"/>
</dbReference>
<keyword evidence="1" id="KW-0812">Transmembrane</keyword>
<protein>
    <recommendedName>
        <fullName evidence="4">Kinesin light chain</fullName>
    </recommendedName>
</protein>
<keyword evidence="3" id="KW-1185">Reference proteome</keyword>
<sequence length="200" mass="22334">MLASVFMLLTNFILRRDCGTALRRSYLSVLEATSSDTKSLVGKLKKIMMDATADEKVVIALTEDMPQAVLKLIYVSKFGGSATVWLTLFLSLVKLIFAFFGRAILARDQGDLGEALVIETRSKQVHLWLLRKVLGDEHPHTLKAMGSLVATLRDQGRLAEAEPLNQEVLELSRKVLGDEHPYTLMAMGNFKLLRGELRVF</sequence>
<keyword evidence="1" id="KW-0472">Membrane</keyword>